<sequence>MSLRSAPAGSRVVAFRKENAATQGLQLGLKFRESFGKAVYIDTIIPGTQAANLEKQGKLQKGDEIVMVSATFGDEMWSARGIGKQRLEKSIAVRQGQTIKFVIEASDDNSKAKQKALAEKLAKEAKMTSRLQAELAKEVDAAKAAKPKGKLFGLF</sequence>
<dbReference type="AlphaFoldDB" id="A0A7S0H6K3"/>
<evidence type="ECO:0000313" key="2">
    <source>
        <dbReference type="EMBL" id="CAD8468801.1"/>
    </source>
</evidence>
<protein>
    <recommendedName>
        <fullName evidence="1">PDZ domain-containing protein</fullName>
    </recommendedName>
</protein>
<gene>
    <name evidence="2" type="ORF">PANT1444_LOCUS1333</name>
</gene>
<dbReference type="PROSITE" id="PS50106">
    <property type="entry name" value="PDZ"/>
    <property type="match status" value="1"/>
</dbReference>
<dbReference type="InterPro" id="IPR036034">
    <property type="entry name" value="PDZ_sf"/>
</dbReference>
<feature type="domain" description="PDZ" evidence="1">
    <location>
        <begin position="12"/>
        <end position="69"/>
    </location>
</feature>
<dbReference type="InterPro" id="IPR001478">
    <property type="entry name" value="PDZ"/>
</dbReference>
<name>A0A7S0H6K3_9EUKA</name>
<dbReference type="Gene3D" id="2.30.42.10">
    <property type="match status" value="1"/>
</dbReference>
<dbReference type="EMBL" id="HBEP01002369">
    <property type="protein sequence ID" value="CAD8468801.1"/>
    <property type="molecule type" value="Transcribed_RNA"/>
</dbReference>
<evidence type="ECO:0000259" key="1">
    <source>
        <dbReference type="PROSITE" id="PS50106"/>
    </source>
</evidence>
<reference evidence="2" key="1">
    <citation type="submission" date="2021-01" db="EMBL/GenBank/DDBJ databases">
        <authorList>
            <person name="Corre E."/>
            <person name="Pelletier E."/>
            <person name="Niang G."/>
            <person name="Scheremetjew M."/>
            <person name="Finn R."/>
            <person name="Kale V."/>
            <person name="Holt S."/>
            <person name="Cochrane G."/>
            <person name="Meng A."/>
            <person name="Brown T."/>
            <person name="Cohen L."/>
        </authorList>
    </citation>
    <scope>NUCLEOTIDE SEQUENCE</scope>
    <source>
        <strain evidence="2">CCMP1374</strain>
    </source>
</reference>
<proteinExistence type="predicted"/>
<organism evidence="2">
    <name type="scientific">Phaeocystis antarctica</name>
    <dbReference type="NCBI Taxonomy" id="33657"/>
    <lineage>
        <taxon>Eukaryota</taxon>
        <taxon>Haptista</taxon>
        <taxon>Haptophyta</taxon>
        <taxon>Prymnesiophyceae</taxon>
        <taxon>Phaeocystales</taxon>
        <taxon>Phaeocystaceae</taxon>
        <taxon>Phaeocystis</taxon>
    </lineage>
</organism>
<accession>A0A7S0H6K3</accession>